<dbReference type="AlphaFoldDB" id="A0AAW8ALZ7"/>
<keyword evidence="2 5" id="KW-0812">Transmembrane</keyword>
<protein>
    <recommendedName>
        <fullName evidence="8">ABC transporter permease</fullName>
    </recommendedName>
</protein>
<feature type="non-terminal residue" evidence="6">
    <location>
        <position position="86"/>
    </location>
</feature>
<comment type="caution">
    <text evidence="6">The sequence shown here is derived from an EMBL/GenBank/DDBJ whole genome shotgun (WGS) entry which is preliminary data.</text>
</comment>
<evidence type="ECO:0000256" key="5">
    <source>
        <dbReference type="SAM" id="Phobius"/>
    </source>
</evidence>
<keyword evidence="3 5" id="KW-1133">Transmembrane helix</keyword>
<gene>
    <name evidence="6" type="ORF">Q6294_31295</name>
</gene>
<evidence type="ECO:0000256" key="3">
    <source>
        <dbReference type="ARBA" id="ARBA00022989"/>
    </source>
</evidence>
<evidence type="ECO:0000313" key="6">
    <source>
        <dbReference type="EMBL" id="MDP0971430.1"/>
    </source>
</evidence>
<evidence type="ECO:0000256" key="4">
    <source>
        <dbReference type="ARBA" id="ARBA00023136"/>
    </source>
</evidence>
<proteinExistence type="predicted"/>
<evidence type="ECO:0000256" key="1">
    <source>
        <dbReference type="ARBA" id="ARBA00004651"/>
    </source>
</evidence>
<keyword evidence="4 5" id="KW-0472">Membrane</keyword>
<dbReference type="InterPro" id="IPR036640">
    <property type="entry name" value="ABC1_TM_sf"/>
</dbReference>
<dbReference type="Proteomes" id="UP001244490">
    <property type="component" value="Unassembled WGS sequence"/>
</dbReference>
<name>A0AAW8ALZ7_KLEPN</name>
<dbReference type="SUPFAM" id="SSF90123">
    <property type="entry name" value="ABC transporter transmembrane region"/>
    <property type="match status" value="1"/>
</dbReference>
<evidence type="ECO:0000313" key="7">
    <source>
        <dbReference type="Proteomes" id="UP001244490"/>
    </source>
</evidence>
<comment type="subcellular location">
    <subcellularLocation>
        <location evidence="1">Cell membrane</location>
        <topology evidence="1">Multi-pass membrane protein</topology>
    </subcellularLocation>
</comment>
<dbReference type="GO" id="GO:0005886">
    <property type="term" value="C:plasma membrane"/>
    <property type="evidence" value="ECO:0007669"/>
    <property type="project" value="UniProtKB-SubCell"/>
</dbReference>
<dbReference type="GO" id="GO:0005524">
    <property type="term" value="F:ATP binding"/>
    <property type="evidence" value="ECO:0007669"/>
    <property type="project" value="InterPro"/>
</dbReference>
<reference evidence="6" key="1">
    <citation type="submission" date="2023-07" db="EMBL/GenBank/DDBJ databases">
        <authorList>
            <person name="Peng Z."/>
        </authorList>
    </citation>
    <scope>NUCLEOTIDE SEQUENCE</scope>
    <source>
        <strain evidence="6">KP219</strain>
    </source>
</reference>
<dbReference type="EMBL" id="JAUUIA010000743">
    <property type="protein sequence ID" value="MDP0971430.1"/>
    <property type="molecule type" value="Genomic_DNA"/>
</dbReference>
<organism evidence="6 7">
    <name type="scientific">Klebsiella pneumoniae</name>
    <dbReference type="NCBI Taxonomy" id="573"/>
    <lineage>
        <taxon>Bacteria</taxon>
        <taxon>Pseudomonadati</taxon>
        <taxon>Pseudomonadota</taxon>
        <taxon>Gammaproteobacteria</taxon>
        <taxon>Enterobacterales</taxon>
        <taxon>Enterobacteriaceae</taxon>
        <taxon>Klebsiella/Raoultella group</taxon>
        <taxon>Klebsiella</taxon>
        <taxon>Klebsiella pneumoniae complex</taxon>
    </lineage>
</organism>
<feature type="transmembrane region" description="Helical" evidence="5">
    <location>
        <begin position="12"/>
        <end position="34"/>
    </location>
</feature>
<feature type="non-terminal residue" evidence="6">
    <location>
        <position position="1"/>
    </location>
</feature>
<evidence type="ECO:0008006" key="8">
    <source>
        <dbReference type="Google" id="ProtNLM"/>
    </source>
</evidence>
<feature type="transmembrane region" description="Helical" evidence="5">
    <location>
        <begin position="49"/>
        <end position="67"/>
    </location>
</feature>
<evidence type="ECO:0000256" key="2">
    <source>
        <dbReference type="ARBA" id="ARBA00022692"/>
    </source>
</evidence>
<accession>A0AAW8ALZ7</accession>
<sequence>PSLVKYRKLFSEVLIVSFSPQLFAMVSPIFFQAVMDKVLVHRGFTTQDVLAIGFFVIVLFEGFLGGLKMSIKNSYFLKCQLRVENS</sequence>